<keyword evidence="3" id="KW-1185">Reference proteome</keyword>
<feature type="region of interest" description="Disordered" evidence="1">
    <location>
        <begin position="1"/>
        <end position="140"/>
    </location>
</feature>
<feature type="compositionally biased region" description="Low complexity" evidence="1">
    <location>
        <begin position="769"/>
        <end position="782"/>
    </location>
</feature>
<feature type="compositionally biased region" description="Basic and acidic residues" evidence="1">
    <location>
        <begin position="725"/>
        <end position="734"/>
    </location>
</feature>
<accession>A0AAJ0H401</accession>
<reference evidence="2" key="1">
    <citation type="journal article" date="2023" name="Mol. Phylogenet. Evol.">
        <title>Genome-scale phylogeny and comparative genomics of the fungal order Sordariales.</title>
        <authorList>
            <person name="Hensen N."/>
            <person name="Bonometti L."/>
            <person name="Westerberg I."/>
            <person name="Brannstrom I.O."/>
            <person name="Guillou S."/>
            <person name="Cros-Aarteil S."/>
            <person name="Calhoun S."/>
            <person name="Haridas S."/>
            <person name="Kuo A."/>
            <person name="Mondo S."/>
            <person name="Pangilinan J."/>
            <person name="Riley R."/>
            <person name="LaButti K."/>
            <person name="Andreopoulos B."/>
            <person name="Lipzen A."/>
            <person name="Chen C."/>
            <person name="Yan M."/>
            <person name="Daum C."/>
            <person name="Ng V."/>
            <person name="Clum A."/>
            <person name="Steindorff A."/>
            <person name="Ohm R.A."/>
            <person name="Martin F."/>
            <person name="Silar P."/>
            <person name="Natvig D.O."/>
            <person name="Lalanne C."/>
            <person name="Gautier V."/>
            <person name="Ament-Velasquez S.L."/>
            <person name="Kruys A."/>
            <person name="Hutchinson M.I."/>
            <person name="Powell A.J."/>
            <person name="Barry K."/>
            <person name="Miller A.N."/>
            <person name="Grigoriev I.V."/>
            <person name="Debuchy R."/>
            <person name="Gladieux P."/>
            <person name="Hiltunen Thoren M."/>
            <person name="Johannesson H."/>
        </authorList>
    </citation>
    <scope>NUCLEOTIDE SEQUENCE</scope>
    <source>
        <strain evidence="2">CBS 333.67</strain>
    </source>
</reference>
<dbReference type="GeneID" id="87884498"/>
<feature type="region of interest" description="Disordered" evidence="1">
    <location>
        <begin position="534"/>
        <end position="576"/>
    </location>
</feature>
<gene>
    <name evidence="2" type="ORF">B0T15DRAFT_427600</name>
</gene>
<organism evidence="2 3">
    <name type="scientific">Chaetomium strumarium</name>
    <dbReference type="NCBI Taxonomy" id="1170767"/>
    <lineage>
        <taxon>Eukaryota</taxon>
        <taxon>Fungi</taxon>
        <taxon>Dikarya</taxon>
        <taxon>Ascomycota</taxon>
        <taxon>Pezizomycotina</taxon>
        <taxon>Sordariomycetes</taxon>
        <taxon>Sordariomycetidae</taxon>
        <taxon>Sordariales</taxon>
        <taxon>Chaetomiaceae</taxon>
        <taxon>Chaetomium</taxon>
    </lineage>
</organism>
<dbReference type="AlphaFoldDB" id="A0AAJ0H401"/>
<feature type="compositionally biased region" description="Low complexity" evidence="1">
    <location>
        <begin position="593"/>
        <end position="604"/>
    </location>
</feature>
<sequence>MQLKPEPEPQPQQAQEEQDQDQVQAQLQAEAQASVQQKQPEAPMFAPGYQDIDPAIRGPQDASMPPPPLPIAKSVRGVIGRRGTRRGELEDIASIRSRAATDAQSEPQSTSLAGPDAFSEHSGVAPPSSSMADETQSRKSVRERLMSKMLPRLFTASDDYFTHLCSDRTVDPEIWGMERRALQEAFQSYLAQYLISIGDPVVDPNFVANTLQMDIASPSWQGVSRIILAANLTRLLDDVTSMGEEDDTLALLQVWDSWFLNAFAGDGPGAWDKEMKETIIEQVLMIRTQLSIFTLEKLMRDSTEPFHPYEEVARIWCEGNVSVEAVESFLGNNRETLQLRPVMGPYSEVDILAKERAATRFTSICRLLPDQVVQGRGLDLHGIREEYPFSDFEDRLRGFVKNCFLQTRDAFHQGPSSAGAAAWPVASSDAASRVGSQIDTQAMAHHYTQAEPGAPPLSFNVESIRLMKQMEPPSTAGYHGLPPSSGYQIATPSAPYSPGPRIPFPPTSPSTAEYTDAHIHPGYQGQAASYASSAAQVAGKKRRSRGAAAAAGDGAAGSAAPPAKRSRAGRKKGVSEANMALASADAAPVAEGAPVAPSAASSQYPPVPGSEDDLPDFEALSQRSKEVSARVRIQRSKEPQVRSAWVRKDVALLVRAVNTYQCKWSLIEREIKAGTIPFERPRDQQALRDKARLLKQDFLKVDAVLPRGFDLVVLGKKEREAIKACGKNPDRREDDVDANGRPINTDLVPEEPQQETQPGPQRSVEPESQAGVQPAPQIAAQPAPEPTAQPAPQPSVPEPTMA</sequence>
<dbReference type="RefSeq" id="XP_062727202.1">
    <property type="nucleotide sequence ID" value="XM_062865669.1"/>
</dbReference>
<feature type="compositionally biased region" description="Low complexity" evidence="1">
    <location>
        <begin position="11"/>
        <end position="37"/>
    </location>
</feature>
<protein>
    <submittedName>
        <fullName evidence="2">Uncharacterized protein</fullName>
    </submittedName>
</protein>
<name>A0AAJ0H401_9PEZI</name>
<feature type="compositionally biased region" description="Pro residues" evidence="1">
    <location>
        <begin position="783"/>
        <end position="802"/>
    </location>
</feature>
<dbReference type="EMBL" id="JAUDZG010000001">
    <property type="protein sequence ID" value="KAK3311422.1"/>
    <property type="molecule type" value="Genomic_DNA"/>
</dbReference>
<feature type="compositionally biased region" description="Pro residues" evidence="1">
    <location>
        <begin position="495"/>
        <end position="508"/>
    </location>
</feature>
<evidence type="ECO:0000313" key="3">
    <source>
        <dbReference type="Proteomes" id="UP001273166"/>
    </source>
</evidence>
<proteinExistence type="predicted"/>
<reference evidence="2" key="2">
    <citation type="submission" date="2023-06" db="EMBL/GenBank/DDBJ databases">
        <authorList>
            <consortium name="Lawrence Berkeley National Laboratory"/>
            <person name="Mondo S.J."/>
            <person name="Hensen N."/>
            <person name="Bonometti L."/>
            <person name="Westerberg I."/>
            <person name="Brannstrom I.O."/>
            <person name="Guillou S."/>
            <person name="Cros-Aarteil S."/>
            <person name="Calhoun S."/>
            <person name="Haridas S."/>
            <person name="Kuo A."/>
            <person name="Pangilinan J."/>
            <person name="Riley R."/>
            <person name="Labutti K."/>
            <person name="Andreopoulos B."/>
            <person name="Lipzen A."/>
            <person name="Chen C."/>
            <person name="Yanf M."/>
            <person name="Daum C."/>
            <person name="Ng V."/>
            <person name="Clum A."/>
            <person name="Steindorff A."/>
            <person name="Ohm R."/>
            <person name="Martin F."/>
            <person name="Silar P."/>
            <person name="Natvig D."/>
            <person name="Lalanne C."/>
            <person name="Gautier V."/>
            <person name="Ament-Velasquez S.L."/>
            <person name="Kruys A."/>
            <person name="Hutchinson M.I."/>
            <person name="Powell A.J."/>
            <person name="Barry K."/>
            <person name="Miller A.N."/>
            <person name="Grigoriev I.V."/>
            <person name="Debuchy R."/>
            <person name="Gladieux P."/>
            <person name="Thoren M.H."/>
            <person name="Johannesson H."/>
        </authorList>
    </citation>
    <scope>NUCLEOTIDE SEQUENCE</scope>
    <source>
        <strain evidence="2">CBS 333.67</strain>
    </source>
</reference>
<feature type="region of interest" description="Disordered" evidence="1">
    <location>
        <begin position="593"/>
        <end position="616"/>
    </location>
</feature>
<feature type="compositionally biased region" description="Low complexity" evidence="1">
    <location>
        <begin position="546"/>
        <end position="563"/>
    </location>
</feature>
<comment type="caution">
    <text evidence="2">The sequence shown here is derived from an EMBL/GenBank/DDBJ whole genome shotgun (WGS) entry which is preliminary data.</text>
</comment>
<feature type="region of interest" description="Disordered" evidence="1">
    <location>
        <begin position="472"/>
        <end position="516"/>
    </location>
</feature>
<feature type="compositionally biased region" description="Polar residues" evidence="1">
    <location>
        <begin position="102"/>
        <end position="112"/>
    </location>
</feature>
<evidence type="ECO:0000313" key="2">
    <source>
        <dbReference type="EMBL" id="KAK3311422.1"/>
    </source>
</evidence>
<evidence type="ECO:0000256" key="1">
    <source>
        <dbReference type="SAM" id="MobiDB-lite"/>
    </source>
</evidence>
<feature type="region of interest" description="Disordered" evidence="1">
    <location>
        <begin position="725"/>
        <end position="802"/>
    </location>
</feature>
<dbReference type="Proteomes" id="UP001273166">
    <property type="component" value="Unassembled WGS sequence"/>
</dbReference>